<accession>A0A7J6X5R1</accession>
<dbReference type="InterPro" id="IPR026960">
    <property type="entry name" value="RVT-Znf"/>
</dbReference>
<name>A0A7J6X5R1_THATH</name>
<keyword evidence="3" id="KW-1185">Reference proteome</keyword>
<comment type="caution">
    <text evidence="2">The sequence shown here is derived from an EMBL/GenBank/DDBJ whole genome shotgun (WGS) entry which is preliminary data.</text>
</comment>
<evidence type="ECO:0000313" key="2">
    <source>
        <dbReference type="EMBL" id="KAF5205009.1"/>
    </source>
</evidence>
<dbReference type="EMBL" id="JABWDY010004663">
    <property type="protein sequence ID" value="KAF5205009.1"/>
    <property type="molecule type" value="Genomic_DNA"/>
</dbReference>
<evidence type="ECO:0000313" key="3">
    <source>
        <dbReference type="Proteomes" id="UP000554482"/>
    </source>
</evidence>
<evidence type="ECO:0000259" key="1">
    <source>
        <dbReference type="Pfam" id="PF13966"/>
    </source>
</evidence>
<proteinExistence type="predicted"/>
<reference evidence="2 3" key="1">
    <citation type="submission" date="2020-06" db="EMBL/GenBank/DDBJ databases">
        <title>Transcriptomic and genomic resources for Thalictrum thalictroides and T. hernandezii: Facilitating candidate gene discovery in an emerging model plant lineage.</title>
        <authorList>
            <person name="Arias T."/>
            <person name="Riano-Pachon D.M."/>
            <person name="Di Stilio V.S."/>
        </authorList>
    </citation>
    <scope>NUCLEOTIDE SEQUENCE [LARGE SCALE GENOMIC DNA]</scope>
    <source>
        <strain evidence="3">cv. WT478/WT964</strain>
        <tissue evidence="2">Leaves</tissue>
    </source>
</reference>
<sequence>MAGYASWNLHLRREPRSWEEQQLQHLMQLLQQQRTSSDDDHWCWTLEKNGKFTVSSFAEFLQQEDRLLKGITLQNFPFKLAWSNKLPPKIKFFVWTVLQGRLQTAHHLVSRGMVLNTICPLCHLHDETSEHLLLSCSVSKLVWRYFTADNINTDQFFAGATTVKDVLSSWPKRKKDTFGNQLWSYLPFAIIWVVWLSRNETVFRGKPLDFTRICNQIKGTLWFWIGGETKNPGHHFVNLITDWSSLVAL</sequence>
<dbReference type="OrthoDB" id="696485at2759"/>
<organism evidence="2 3">
    <name type="scientific">Thalictrum thalictroides</name>
    <name type="common">Rue-anemone</name>
    <name type="synonym">Anemone thalictroides</name>
    <dbReference type="NCBI Taxonomy" id="46969"/>
    <lineage>
        <taxon>Eukaryota</taxon>
        <taxon>Viridiplantae</taxon>
        <taxon>Streptophyta</taxon>
        <taxon>Embryophyta</taxon>
        <taxon>Tracheophyta</taxon>
        <taxon>Spermatophyta</taxon>
        <taxon>Magnoliopsida</taxon>
        <taxon>Ranunculales</taxon>
        <taxon>Ranunculaceae</taxon>
        <taxon>Thalictroideae</taxon>
        <taxon>Thalictrum</taxon>
    </lineage>
</organism>
<gene>
    <name evidence="2" type="ORF">FRX31_005409</name>
</gene>
<protein>
    <recommendedName>
        <fullName evidence="1">Reverse transcriptase zinc-binding domain-containing protein</fullName>
    </recommendedName>
</protein>
<dbReference type="AlphaFoldDB" id="A0A7J6X5R1"/>
<dbReference type="Proteomes" id="UP000554482">
    <property type="component" value="Unassembled WGS sequence"/>
</dbReference>
<dbReference type="Pfam" id="PF13966">
    <property type="entry name" value="zf-RVT"/>
    <property type="match status" value="1"/>
</dbReference>
<feature type="domain" description="Reverse transcriptase zinc-binding" evidence="1">
    <location>
        <begin position="73"/>
        <end position="143"/>
    </location>
</feature>